<evidence type="ECO:0000259" key="1">
    <source>
        <dbReference type="Pfam" id="PF04230"/>
    </source>
</evidence>
<reference evidence="2" key="1">
    <citation type="journal article" date="2015" name="Nature">
        <title>Complex archaea that bridge the gap between prokaryotes and eukaryotes.</title>
        <authorList>
            <person name="Spang A."/>
            <person name="Saw J.H."/>
            <person name="Jorgensen S.L."/>
            <person name="Zaremba-Niedzwiedzka K."/>
            <person name="Martijn J."/>
            <person name="Lind A.E."/>
            <person name="van Eijk R."/>
            <person name="Schleper C."/>
            <person name="Guy L."/>
            <person name="Ettema T.J."/>
        </authorList>
    </citation>
    <scope>NUCLEOTIDE SEQUENCE</scope>
</reference>
<gene>
    <name evidence="2" type="ORF">LCGC14_0796160</name>
</gene>
<comment type="caution">
    <text evidence="2">The sequence shown here is derived from an EMBL/GenBank/DDBJ whole genome shotgun (WGS) entry which is preliminary data.</text>
</comment>
<feature type="domain" description="Polysaccharide pyruvyl transferase" evidence="1">
    <location>
        <begin position="20"/>
        <end position="193"/>
    </location>
</feature>
<dbReference type="InterPro" id="IPR007345">
    <property type="entry name" value="Polysacch_pyruvyl_Trfase"/>
</dbReference>
<organism evidence="2">
    <name type="scientific">marine sediment metagenome</name>
    <dbReference type="NCBI Taxonomy" id="412755"/>
    <lineage>
        <taxon>unclassified sequences</taxon>
        <taxon>metagenomes</taxon>
        <taxon>ecological metagenomes</taxon>
    </lineage>
</organism>
<evidence type="ECO:0000313" key="2">
    <source>
        <dbReference type="EMBL" id="KKN34188.1"/>
    </source>
</evidence>
<dbReference type="EMBL" id="LAZR01002121">
    <property type="protein sequence ID" value="KKN34188.1"/>
    <property type="molecule type" value="Genomic_DNA"/>
</dbReference>
<dbReference type="Pfam" id="PF04230">
    <property type="entry name" value="PS_pyruv_trans"/>
    <property type="match status" value="1"/>
</dbReference>
<accession>A0A0F9SY96</accession>
<sequence>MNFLYFKSDKGNFGDDLNPWLWPKIFKSDLNKYEDSYFLGIGSILHAQNKNLDSITDKRKIVFGTGIRPANNYRNLKIDSTWDIRFLRGPLSAQALGNQHEYITDAAYAVRQLDNFHDLVNTKKKYEISIMPYFHSVEYFDWEKISKDLGYHYISPYSENGVEHTLKEIASSKYLISEAMHGAILADVLRVPWKRFVLTTPHTEGERVSDFKWRDWLNSVGIYDSEVIYTPFYKNARLTPHIKRITGGMVSAKFLQKSKVVGDLKDVLKKADDYSLSSDFIVSTVDQKIHDKIVGF</sequence>
<name>A0A0F9SY96_9ZZZZ</name>
<dbReference type="AlphaFoldDB" id="A0A0F9SY96"/>
<protein>
    <recommendedName>
        <fullName evidence="1">Polysaccharide pyruvyl transferase domain-containing protein</fullName>
    </recommendedName>
</protein>
<proteinExistence type="predicted"/>